<evidence type="ECO:0000313" key="3">
    <source>
        <dbReference type="Proteomes" id="UP000502502"/>
    </source>
</evidence>
<dbReference type="Proteomes" id="UP000502502">
    <property type="component" value="Chromosome"/>
</dbReference>
<evidence type="ECO:0000313" key="2">
    <source>
        <dbReference type="EMBL" id="QIL01889.1"/>
    </source>
</evidence>
<reference evidence="2 3" key="1">
    <citation type="submission" date="2020-03" db="EMBL/GenBank/DDBJ databases">
        <title>Sphingomonas sp. nov., isolated from fish.</title>
        <authorList>
            <person name="Hyun D.-W."/>
            <person name="Bae J.-W."/>
        </authorList>
    </citation>
    <scope>NUCLEOTIDE SEQUENCE [LARGE SCALE GENOMIC DNA]</scope>
    <source>
        <strain evidence="2 3">HDW15C</strain>
    </source>
</reference>
<dbReference type="AlphaFoldDB" id="A0A6G7ZLU3"/>
<dbReference type="KEGG" id="ssin:G7078_03190"/>
<organism evidence="2 3">
    <name type="scientific">Sphingomonas sinipercae</name>
    <dbReference type="NCBI Taxonomy" id="2714944"/>
    <lineage>
        <taxon>Bacteria</taxon>
        <taxon>Pseudomonadati</taxon>
        <taxon>Pseudomonadota</taxon>
        <taxon>Alphaproteobacteria</taxon>
        <taxon>Sphingomonadales</taxon>
        <taxon>Sphingomonadaceae</taxon>
        <taxon>Sphingomonas</taxon>
    </lineage>
</organism>
<keyword evidence="3" id="KW-1185">Reference proteome</keyword>
<keyword evidence="1" id="KW-0812">Transmembrane</keyword>
<dbReference type="EMBL" id="CP049871">
    <property type="protein sequence ID" value="QIL01889.1"/>
    <property type="molecule type" value="Genomic_DNA"/>
</dbReference>
<name>A0A6G7ZLU3_9SPHN</name>
<feature type="transmembrane region" description="Helical" evidence="1">
    <location>
        <begin position="6"/>
        <end position="26"/>
    </location>
</feature>
<proteinExistence type="predicted"/>
<protein>
    <submittedName>
        <fullName evidence="2">Uncharacterized protein</fullName>
    </submittedName>
</protein>
<keyword evidence="1" id="KW-0472">Membrane</keyword>
<evidence type="ECO:0000256" key="1">
    <source>
        <dbReference type="SAM" id="Phobius"/>
    </source>
</evidence>
<gene>
    <name evidence="2" type="ORF">G7078_03190</name>
</gene>
<accession>A0A6G7ZLU3</accession>
<sequence>MADAMWALMNIVGPALIVVVLLWLVLRTRSKRNSVEDRRADAGTRELYADEEARRREGTDGL</sequence>
<dbReference type="RefSeq" id="WP_166092921.1">
    <property type="nucleotide sequence ID" value="NZ_CP049871.1"/>
</dbReference>
<keyword evidence="1" id="KW-1133">Transmembrane helix</keyword>